<keyword evidence="3" id="KW-1185">Reference proteome</keyword>
<accession>U2KS68</accession>
<dbReference type="Proteomes" id="UP000016600">
    <property type="component" value="Unassembled WGS sequence"/>
</dbReference>
<evidence type="ECO:0000313" key="3">
    <source>
        <dbReference type="Proteomes" id="UP000016600"/>
    </source>
</evidence>
<sequence>MIRIFKLKNEERWIALTAFVVIATLLGLMIYQYSPLFLKGGALGYWSIFSRNFRMSGYDCWSYITLSNLRIHFETMRHPLFLSLLLPLFQINQWLMDATGVNFAVFLMGALTTFCAVYALIFLYRTMKDVIGLGIIDALLLTLLFFSLAHVMVAMIVPDHFVLSLFLLTLTLYVAGMKCKRGETFTLWQSALLLFLTTGVTVTNGAKTLLAALFINGRRVPTIKFIFIGALLPLALLFAIQRFQYKVYEIPQQTTVRQITEAKQKKDSVGVARHQSQRKQWETEHTGRPISNLPLLKMTDVTTPRVPSIIENLFGESIQLHCDHPLEDMAFTRPVFVTYRSIHNYIIEFTLLALLFIGLLCGRRSSLLQMCASWFAIDFTLHIILGFGINEVYIMSADWIFIFPVGMAYLVRILNPGPRLIFRFITASLTLYLLAWNGSLLITHLLTPYRLLVR</sequence>
<feature type="transmembrane region" description="Helical" evidence="1">
    <location>
        <begin position="392"/>
        <end position="414"/>
    </location>
</feature>
<feature type="transmembrane region" description="Helical" evidence="1">
    <location>
        <begin position="420"/>
        <end position="446"/>
    </location>
</feature>
<gene>
    <name evidence="2" type="ORF">HMPREF1218_1637</name>
</gene>
<feature type="transmembrane region" description="Helical" evidence="1">
    <location>
        <begin position="12"/>
        <end position="31"/>
    </location>
</feature>
<feature type="transmembrane region" description="Helical" evidence="1">
    <location>
        <begin position="130"/>
        <end position="155"/>
    </location>
</feature>
<keyword evidence="1" id="KW-1133">Transmembrane helix</keyword>
<dbReference type="AlphaFoldDB" id="U2KS68"/>
<dbReference type="PATRIC" id="fig|1081904.3.peg.1240"/>
<evidence type="ECO:0000313" key="2">
    <source>
        <dbReference type="EMBL" id="ERK01337.1"/>
    </source>
</evidence>
<keyword evidence="1" id="KW-0812">Transmembrane</keyword>
<keyword evidence="1" id="KW-0472">Membrane</keyword>
<dbReference type="EMBL" id="AWET01000029">
    <property type="protein sequence ID" value="ERK01337.1"/>
    <property type="molecule type" value="Genomic_DNA"/>
</dbReference>
<feature type="transmembrane region" description="Helical" evidence="1">
    <location>
        <begin position="342"/>
        <end position="360"/>
    </location>
</feature>
<dbReference type="RefSeq" id="WP_021583882.1">
    <property type="nucleotide sequence ID" value="NZ_AWET01000029.1"/>
</dbReference>
<feature type="transmembrane region" description="Helical" evidence="1">
    <location>
        <begin position="221"/>
        <end position="240"/>
    </location>
</feature>
<feature type="transmembrane region" description="Helical" evidence="1">
    <location>
        <begin position="161"/>
        <end position="179"/>
    </location>
</feature>
<feature type="transmembrane region" description="Helical" evidence="1">
    <location>
        <begin position="101"/>
        <end position="123"/>
    </location>
</feature>
<evidence type="ECO:0000256" key="1">
    <source>
        <dbReference type="SAM" id="Phobius"/>
    </source>
</evidence>
<feature type="transmembrane region" description="Helical" evidence="1">
    <location>
        <begin position="191"/>
        <end position="215"/>
    </location>
</feature>
<reference evidence="2 3" key="1">
    <citation type="submission" date="2013-08" db="EMBL/GenBank/DDBJ databases">
        <authorList>
            <person name="Durkin A.S."/>
            <person name="Haft D.R."/>
            <person name="McCorrison J."/>
            <person name="Torralba M."/>
            <person name="Gillis M."/>
            <person name="Haft D.H."/>
            <person name="Methe B."/>
            <person name="Sutton G."/>
            <person name="Nelson K.E."/>
        </authorList>
    </citation>
    <scope>NUCLEOTIDE SEQUENCE [LARGE SCALE GENOMIC DNA]</scope>
    <source>
        <strain evidence="2 3">F0068</strain>
    </source>
</reference>
<protein>
    <submittedName>
        <fullName evidence="2">Putative membrane protein</fullName>
    </submittedName>
</protein>
<proteinExistence type="predicted"/>
<feature type="transmembrane region" description="Helical" evidence="1">
    <location>
        <begin position="366"/>
        <end position="385"/>
    </location>
</feature>
<organism evidence="2 3">
    <name type="scientific">Hoylesella pleuritidis F0068</name>
    <dbReference type="NCBI Taxonomy" id="1081904"/>
    <lineage>
        <taxon>Bacteria</taxon>
        <taxon>Pseudomonadati</taxon>
        <taxon>Bacteroidota</taxon>
        <taxon>Bacteroidia</taxon>
        <taxon>Bacteroidales</taxon>
        <taxon>Prevotellaceae</taxon>
        <taxon>Hoylesella</taxon>
    </lineage>
</organism>
<dbReference type="InterPro" id="IPR045726">
    <property type="entry name" value="DUF6080"/>
</dbReference>
<dbReference type="Pfam" id="PF19558">
    <property type="entry name" value="DUF6080"/>
    <property type="match status" value="1"/>
</dbReference>
<name>U2KS68_9BACT</name>
<comment type="caution">
    <text evidence="2">The sequence shown here is derived from an EMBL/GenBank/DDBJ whole genome shotgun (WGS) entry which is preliminary data.</text>
</comment>